<keyword evidence="17" id="KW-1185">Reference proteome</keyword>
<evidence type="ECO:0000256" key="3">
    <source>
        <dbReference type="ARBA" id="ARBA00007164"/>
    </source>
</evidence>
<evidence type="ECO:0000256" key="7">
    <source>
        <dbReference type="ARBA" id="ARBA00022729"/>
    </source>
</evidence>
<comment type="caution">
    <text evidence="16">The sequence shown here is derived from an EMBL/GenBank/DDBJ whole genome shotgun (WGS) entry which is preliminary data.</text>
</comment>
<gene>
    <name evidence="16" type="ORF">GCM10022211_23140</name>
</gene>
<evidence type="ECO:0000256" key="5">
    <source>
        <dbReference type="ARBA" id="ARBA00022645"/>
    </source>
</evidence>
<dbReference type="Pfam" id="PF00768">
    <property type="entry name" value="Peptidase_S11"/>
    <property type="match status" value="1"/>
</dbReference>
<comment type="similarity">
    <text evidence="3 13">Belongs to the peptidase S11 family.</text>
</comment>
<organism evidence="16 17">
    <name type="scientific">Sphingomonas humi</name>
    <dbReference type="NCBI Taxonomy" id="335630"/>
    <lineage>
        <taxon>Bacteria</taxon>
        <taxon>Pseudomonadati</taxon>
        <taxon>Pseudomonadota</taxon>
        <taxon>Alphaproteobacteria</taxon>
        <taxon>Sphingomonadales</taxon>
        <taxon>Sphingomonadaceae</taxon>
        <taxon>Sphingomonas</taxon>
    </lineage>
</organism>
<comment type="function">
    <text evidence="1">Removes C-terminal D-alanyl residues from sugar-peptide cell wall precursors.</text>
</comment>
<keyword evidence="10" id="KW-0573">Peptidoglycan synthesis</keyword>
<evidence type="ECO:0000256" key="1">
    <source>
        <dbReference type="ARBA" id="ARBA00003217"/>
    </source>
</evidence>
<comment type="catalytic activity">
    <reaction evidence="12">
        <text>Preferential cleavage: (Ac)2-L-Lys-D-Ala-|-D-Ala. Also transpeptidation of peptidyl-alanyl moieties that are N-acyl substituents of D-alanine.</text>
        <dbReference type="EC" id="3.4.16.4"/>
    </reaction>
</comment>
<dbReference type="Proteomes" id="UP001501310">
    <property type="component" value="Unassembled WGS sequence"/>
</dbReference>
<dbReference type="SMART" id="SM00936">
    <property type="entry name" value="PBP5_C"/>
    <property type="match status" value="1"/>
</dbReference>
<reference evidence="17" key="1">
    <citation type="journal article" date="2019" name="Int. J. Syst. Evol. Microbiol.">
        <title>The Global Catalogue of Microorganisms (GCM) 10K type strain sequencing project: providing services to taxonomists for standard genome sequencing and annotation.</title>
        <authorList>
            <consortium name="The Broad Institute Genomics Platform"/>
            <consortium name="The Broad Institute Genome Sequencing Center for Infectious Disease"/>
            <person name="Wu L."/>
            <person name="Ma J."/>
        </authorList>
    </citation>
    <scope>NUCLEOTIDE SEQUENCE [LARGE SCALE GENOMIC DNA]</scope>
    <source>
        <strain evidence="17">JCM 16603</strain>
    </source>
</reference>
<keyword evidence="7 14" id="KW-0732">Signal</keyword>
<keyword evidence="9" id="KW-0133">Cell shape</keyword>
<comment type="pathway">
    <text evidence="2">Cell wall biogenesis; peptidoglycan biosynthesis.</text>
</comment>
<evidence type="ECO:0000313" key="17">
    <source>
        <dbReference type="Proteomes" id="UP001501310"/>
    </source>
</evidence>
<dbReference type="InterPro" id="IPR012338">
    <property type="entry name" value="Beta-lactam/transpept-like"/>
</dbReference>
<proteinExistence type="inferred from homology"/>
<name>A0ABP7SA85_9SPHN</name>
<dbReference type="Gene3D" id="3.40.710.10">
    <property type="entry name" value="DD-peptidase/beta-lactamase superfamily"/>
    <property type="match status" value="1"/>
</dbReference>
<keyword evidence="5 16" id="KW-0121">Carboxypeptidase</keyword>
<dbReference type="GO" id="GO:0004180">
    <property type="term" value="F:carboxypeptidase activity"/>
    <property type="evidence" value="ECO:0007669"/>
    <property type="project" value="UniProtKB-KW"/>
</dbReference>
<protein>
    <recommendedName>
        <fullName evidence="4">serine-type D-Ala-D-Ala carboxypeptidase</fullName>
        <ecNumber evidence="4">3.4.16.4</ecNumber>
    </recommendedName>
</protein>
<accession>A0ABP7SA85</accession>
<evidence type="ECO:0000256" key="4">
    <source>
        <dbReference type="ARBA" id="ARBA00012448"/>
    </source>
</evidence>
<evidence type="ECO:0000256" key="2">
    <source>
        <dbReference type="ARBA" id="ARBA00004752"/>
    </source>
</evidence>
<keyword evidence="6" id="KW-0645">Protease</keyword>
<feature type="signal peptide" evidence="14">
    <location>
        <begin position="1"/>
        <end position="33"/>
    </location>
</feature>
<evidence type="ECO:0000256" key="14">
    <source>
        <dbReference type="SAM" id="SignalP"/>
    </source>
</evidence>
<keyword evidence="11" id="KW-0961">Cell wall biogenesis/degradation</keyword>
<evidence type="ECO:0000313" key="16">
    <source>
        <dbReference type="EMBL" id="GAA4008816.1"/>
    </source>
</evidence>
<dbReference type="InterPro" id="IPR037167">
    <property type="entry name" value="Peptidase_S11_C_sf"/>
</dbReference>
<dbReference type="Gene3D" id="2.60.410.10">
    <property type="entry name" value="D-Ala-D-Ala carboxypeptidase, C-terminal domain"/>
    <property type="match status" value="1"/>
</dbReference>
<keyword evidence="8" id="KW-0378">Hydrolase</keyword>
<dbReference type="InterPro" id="IPR001967">
    <property type="entry name" value="Peptidase_S11_N"/>
</dbReference>
<dbReference type="EMBL" id="BAAAZD010000002">
    <property type="protein sequence ID" value="GAA4008816.1"/>
    <property type="molecule type" value="Genomic_DNA"/>
</dbReference>
<dbReference type="SUPFAM" id="SSF69189">
    <property type="entry name" value="Penicillin-binding protein associated domain"/>
    <property type="match status" value="1"/>
</dbReference>
<dbReference type="Pfam" id="PF07943">
    <property type="entry name" value="PBP5_C"/>
    <property type="match status" value="1"/>
</dbReference>
<dbReference type="PRINTS" id="PR00725">
    <property type="entry name" value="DADACBPTASE1"/>
</dbReference>
<evidence type="ECO:0000256" key="11">
    <source>
        <dbReference type="ARBA" id="ARBA00023316"/>
    </source>
</evidence>
<dbReference type="PANTHER" id="PTHR21581">
    <property type="entry name" value="D-ALANYL-D-ALANINE CARBOXYPEPTIDASE"/>
    <property type="match status" value="1"/>
</dbReference>
<evidence type="ECO:0000256" key="13">
    <source>
        <dbReference type="RuleBase" id="RU004016"/>
    </source>
</evidence>
<dbReference type="InterPro" id="IPR015956">
    <property type="entry name" value="Peniciliin-bd_prot_C_sf"/>
</dbReference>
<evidence type="ECO:0000256" key="9">
    <source>
        <dbReference type="ARBA" id="ARBA00022960"/>
    </source>
</evidence>
<dbReference type="InterPro" id="IPR018044">
    <property type="entry name" value="Peptidase_S11"/>
</dbReference>
<sequence>MTSGEGEATTLSMNRPRILAALFLATAASAAVAAAPPFETPARVAYLLDLSSGAELLNKGADTPMPPASMAKMMTTEVAFELIDSGKVPLSKMCTVQPATWQKWHGPAAGSTMFLSPNEQVSLENLLHGIVTLSGNDASVVVAECLGGTEQAFATQMNALAKKLGMTGSRFCNSNGWPDEGCTVVTARDLARLARASIERHPKLYKQFYGQPTFTWGKTMGSGADITQANRNPILGKIPGADGLKTGHTEEAGYGFTGSAEQSGRRLIMVVAGLGSFNSRIEESVKLMNWGFNAWQSKPLFAANAAVGSAEVQLGDASTVQLVAPRAIAVTYPAGSVGGDPKLRIAYNGPLKAPLAKGAEVAQLIVTTPDGTVQRMPLVTAEAVGEAGFFGRLWLGLKQLVGMA</sequence>
<evidence type="ECO:0000256" key="12">
    <source>
        <dbReference type="ARBA" id="ARBA00034000"/>
    </source>
</evidence>
<dbReference type="SUPFAM" id="SSF56601">
    <property type="entry name" value="beta-lactamase/transpeptidase-like"/>
    <property type="match status" value="1"/>
</dbReference>
<evidence type="ECO:0000256" key="10">
    <source>
        <dbReference type="ARBA" id="ARBA00022984"/>
    </source>
</evidence>
<feature type="chain" id="PRO_5047240760" description="serine-type D-Ala-D-Ala carboxypeptidase" evidence="14">
    <location>
        <begin position="34"/>
        <end position="404"/>
    </location>
</feature>
<evidence type="ECO:0000256" key="6">
    <source>
        <dbReference type="ARBA" id="ARBA00022670"/>
    </source>
</evidence>
<dbReference type="PANTHER" id="PTHR21581:SF6">
    <property type="entry name" value="TRAFFICKING PROTEIN PARTICLE COMPLEX SUBUNIT 12"/>
    <property type="match status" value="1"/>
</dbReference>
<evidence type="ECO:0000256" key="8">
    <source>
        <dbReference type="ARBA" id="ARBA00022801"/>
    </source>
</evidence>
<evidence type="ECO:0000259" key="15">
    <source>
        <dbReference type="SMART" id="SM00936"/>
    </source>
</evidence>
<feature type="domain" description="Peptidase S11 D-Ala-D-Ala carboxypeptidase A C-terminal" evidence="15">
    <location>
        <begin position="295"/>
        <end position="386"/>
    </location>
</feature>
<dbReference type="InterPro" id="IPR012907">
    <property type="entry name" value="Peptidase_S11_C"/>
</dbReference>
<dbReference type="EC" id="3.4.16.4" evidence="4"/>